<accession>A0AC35FXA9</accession>
<evidence type="ECO:0000313" key="1">
    <source>
        <dbReference type="Proteomes" id="UP000887580"/>
    </source>
</evidence>
<organism evidence="1 2">
    <name type="scientific">Panagrolaimus sp. PS1159</name>
    <dbReference type="NCBI Taxonomy" id="55785"/>
    <lineage>
        <taxon>Eukaryota</taxon>
        <taxon>Metazoa</taxon>
        <taxon>Ecdysozoa</taxon>
        <taxon>Nematoda</taxon>
        <taxon>Chromadorea</taxon>
        <taxon>Rhabditida</taxon>
        <taxon>Tylenchina</taxon>
        <taxon>Panagrolaimomorpha</taxon>
        <taxon>Panagrolaimoidea</taxon>
        <taxon>Panagrolaimidae</taxon>
        <taxon>Panagrolaimus</taxon>
    </lineage>
</organism>
<evidence type="ECO:0000313" key="2">
    <source>
        <dbReference type="WBParaSite" id="PS1159_v2.g21766.t1"/>
    </source>
</evidence>
<sequence length="515" mass="58921">MIAVLFTLISIVAASAAIYYFAALYNSSFWKRRGISGPKAESPILNHYNQIINYEMPGYLAFQKWTKEYGKVYGILEGWRKVLVISDPKMVHELFVKKFEYFYGRKLSASSGNVDTSKLASMFLARGSRWKRFRLISNPSFTVNNLKQLMPTIDDSCKVLVSHFDKVCEAGKPFNIHKYYFELSIDVIFRVALGQKGTRQFNNPNLAIAKDVVGKFWNDIFDKPANLFPALGPMFEKMFMFYAFGLGKLPFAQLMGTLLKMVEDRKKERANGATINKDGPIDFIDIFIDAEAPTVIDNPYDKSNMKTDKKLTTIEIVGQCFLFLLAGFDTTGNTMGTITWLLARHPEIQKQLIEEIDEICPGEDVTYEQINNLRLCDAILKEALRMFPIASFTSSRECMETTTLGDIKVEKGVFVVADVYSLHYDKTIWGENADKFWPERFYDFTVEQQMAYYPFGGGPRKCIGMRLAILEIKMALVRILKKYKFVATKETEEKLILKGVTVVNPESITIKFEKR</sequence>
<proteinExistence type="predicted"/>
<reference evidence="2" key="1">
    <citation type="submission" date="2022-11" db="UniProtKB">
        <authorList>
            <consortium name="WormBaseParasite"/>
        </authorList>
    </citation>
    <scope>IDENTIFICATION</scope>
</reference>
<dbReference type="WBParaSite" id="PS1159_v2.g21766.t1">
    <property type="protein sequence ID" value="PS1159_v2.g21766.t1"/>
    <property type="gene ID" value="PS1159_v2.g21766"/>
</dbReference>
<dbReference type="Proteomes" id="UP000887580">
    <property type="component" value="Unplaced"/>
</dbReference>
<name>A0AC35FXA9_9BILA</name>
<protein>
    <submittedName>
        <fullName evidence="2">Cytochrome P450</fullName>
    </submittedName>
</protein>